<protein>
    <submittedName>
        <fullName evidence="2">Uncharacterized protein</fullName>
    </submittedName>
</protein>
<evidence type="ECO:0000313" key="2">
    <source>
        <dbReference type="EMBL" id="GAA3707338.1"/>
    </source>
</evidence>
<reference evidence="3" key="1">
    <citation type="journal article" date="2019" name="Int. J. Syst. Evol. Microbiol.">
        <title>The Global Catalogue of Microorganisms (GCM) 10K type strain sequencing project: providing services to taxonomists for standard genome sequencing and annotation.</title>
        <authorList>
            <consortium name="The Broad Institute Genomics Platform"/>
            <consortium name="The Broad Institute Genome Sequencing Center for Infectious Disease"/>
            <person name="Wu L."/>
            <person name="Ma J."/>
        </authorList>
    </citation>
    <scope>NUCLEOTIDE SEQUENCE [LARGE SCALE GENOMIC DNA]</scope>
    <source>
        <strain evidence="3">JCM 16548</strain>
    </source>
</reference>
<keyword evidence="3" id="KW-1185">Reference proteome</keyword>
<proteinExistence type="predicted"/>
<sequence length="192" mass="21101">MHVSWYEVFDDALSSRPVIAVSQVVEAHVGRRPTRSELNSAHRAANTYARSSNVQALHLWSPRADGRKVQFLLLARADADLDDTDQLHAVASGQAAVPRTPGRSHGWQSVEKLLAEIVKNAHSSRRVNIDHLDPAHADQLADEVAEALNDLRRLRDRLRHHTRPDDHASPPDDPLTPADPPSVEPGPPALPG</sequence>
<feature type="compositionally biased region" description="Pro residues" evidence="1">
    <location>
        <begin position="171"/>
        <end position="192"/>
    </location>
</feature>
<accession>A0ABP7DNL0</accession>
<comment type="caution">
    <text evidence="2">The sequence shown here is derived from an EMBL/GenBank/DDBJ whole genome shotgun (WGS) entry which is preliminary data.</text>
</comment>
<dbReference type="EMBL" id="BAAAYX010000011">
    <property type="protein sequence ID" value="GAA3707338.1"/>
    <property type="molecule type" value="Genomic_DNA"/>
</dbReference>
<evidence type="ECO:0000256" key="1">
    <source>
        <dbReference type="SAM" id="MobiDB-lite"/>
    </source>
</evidence>
<dbReference type="Proteomes" id="UP001500051">
    <property type="component" value="Unassembled WGS sequence"/>
</dbReference>
<name>A0ABP7DNL0_9ACTN</name>
<dbReference type="RefSeq" id="WP_344812864.1">
    <property type="nucleotide sequence ID" value="NZ_BAAAYX010000011.1"/>
</dbReference>
<gene>
    <name evidence="2" type="ORF">GCM10022204_26550</name>
</gene>
<evidence type="ECO:0000313" key="3">
    <source>
        <dbReference type="Proteomes" id="UP001500051"/>
    </source>
</evidence>
<feature type="region of interest" description="Disordered" evidence="1">
    <location>
        <begin position="155"/>
        <end position="192"/>
    </location>
</feature>
<organism evidence="2 3">
    <name type="scientific">Microlunatus aurantiacus</name>
    <dbReference type="NCBI Taxonomy" id="446786"/>
    <lineage>
        <taxon>Bacteria</taxon>
        <taxon>Bacillati</taxon>
        <taxon>Actinomycetota</taxon>
        <taxon>Actinomycetes</taxon>
        <taxon>Propionibacteriales</taxon>
        <taxon>Propionibacteriaceae</taxon>
        <taxon>Microlunatus</taxon>
    </lineage>
</organism>